<dbReference type="AlphaFoldDB" id="A0A0H5QZD6"/>
<evidence type="ECO:0000256" key="1">
    <source>
        <dbReference type="ARBA" id="ARBA00001968"/>
    </source>
</evidence>
<dbReference type="Pfam" id="PF13359">
    <property type="entry name" value="DDE_Tnp_4"/>
    <property type="match status" value="1"/>
</dbReference>
<evidence type="ECO:0000259" key="3">
    <source>
        <dbReference type="Pfam" id="PF13359"/>
    </source>
</evidence>
<dbReference type="InterPro" id="IPR027806">
    <property type="entry name" value="HARBI1_dom"/>
</dbReference>
<accession>A0A0H5QZD6</accession>
<feature type="domain" description="DDE Tnp4" evidence="3">
    <location>
        <begin position="125"/>
        <end position="259"/>
    </location>
</feature>
<organism evidence="4">
    <name type="scientific">Spongospora subterranea</name>
    <dbReference type="NCBI Taxonomy" id="70186"/>
    <lineage>
        <taxon>Eukaryota</taxon>
        <taxon>Sar</taxon>
        <taxon>Rhizaria</taxon>
        <taxon>Endomyxa</taxon>
        <taxon>Phytomyxea</taxon>
        <taxon>Plasmodiophorida</taxon>
        <taxon>Plasmodiophoridae</taxon>
        <taxon>Spongospora</taxon>
    </lineage>
</organism>
<keyword evidence="2" id="KW-0479">Metal-binding</keyword>
<sequence length="284" mass="33044">MASMRRRCELLASSIIGSSVISSVWERKFRTFFGMSITGTVVLWQKLLISLAGQHVPFSFIHLLMALYFLKIYPLEEVAAATFKVTEKTYRKWIWILIERIRRLDLIDFDDRYENWTHRSACCTLDGTDCKIDEHHPFNKAYFSHKLNHAGLRYEIAMALGTSKILWWNGGVPCGAHPDLVLAQSGFTKMLDEDEQALADKGYRGCRQFSTPFGDPQTQYARTFNRQHKRIMARSETVNKRIKHFAVLRSWRHKSDELHCKCFGAIMQITQIMLSEQPSMDLWL</sequence>
<protein>
    <recommendedName>
        <fullName evidence="3">DDE Tnp4 domain-containing protein</fullName>
    </recommendedName>
</protein>
<evidence type="ECO:0000313" key="4">
    <source>
        <dbReference type="EMBL" id="CRZ00924.1"/>
    </source>
</evidence>
<reference evidence="4" key="1">
    <citation type="submission" date="2015-04" db="EMBL/GenBank/DDBJ databases">
        <title>The genome sequence of the plant pathogenic Rhizarian Plasmodiophora brassicae reveals insights in its biotrophic life cycle and the origin of chitin synthesis.</title>
        <authorList>
            <person name="Schwelm A."/>
            <person name="Fogelqvist J."/>
            <person name="Knaust A."/>
            <person name="Julke S."/>
            <person name="Lilja T."/>
            <person name="Dhandapani V."/>
            <person name="Bonilla-Rosso G."/>
            <person name="Karlsson M."/>
            <person name="Shevchenko A."/>
            <person name="Choi S.R."/>
            <person name="Kim H.G."/>
            <person name="Park J.Y."/>
            <person name="Lim Y.P."/>
            <person name="Ludwig-Muller J."/>
            <person name="Dixelius C."/>
        </authorList>
    </citation>
    <scope>NUCLEOTIDE SEQUENCE</scope>
    <source>
        <tissue evidence="4">Potato root galls</tissue>
    </source>
</reference>
<evidence type="ECO:0000256" key="2">
    <source>
        <dbReference type="ARBA" id="ARBA00022723"/>
    </source>
</evidence>
<proteinExistence type="predicted"/>
<comment type="cofactor">
    <cofactor evidence="1">
        <name>a divalent metal cation</name>
        <dbReference type="ChEBI" id="CHEBI:60240"/>
    </cofactor>
</comment>
<dbReference type="GO" id="GO:0046872">
    <property type="term" value="F:metal ion binding"/>
    <property type="evidence" value="ECO:0007669"/>
    <property type="project" value="UniProtKB-KW"/>
</dbReference>
<dbReference type="EMBL" id="HACM01000482">
    <property type="protein sequence ID" value="CRZ00924.1"/>
    <property type="molecule type" value="Transcribed_RNA"/>
</dbReference>
<name>A0A0H5QZD6_9EUKA</name>